<dbReference type="Gene3D" id="2.40.50.400">
    <property type="entry name" value="Lactococcus phage single-stranded DNA binding protein"/>
    <property type="match status" value="1"/>
</dbReference>
<reference evidence="1 2" key="1">
    <citation type="submission" date="2017-07" db="EMBL/GenBank/DDBJ databases">
        <title>Comparative genome analysis of members of the virulent lactococcal c2 group phages.</title>
        <authorList>
            <person name="Oliveira J."/>
        </authorList>
    </citation>
    <scope>NUCLEOTIDE SEQUENCE [LARGE SCALE GENOMIC DNA]</scope>
</reference>
<evidence type="ECO:0000313" key="1">
    <source>
        <dbReference type="EMBL" id="ASZ70718.1"/>
    </source>
</evidence>
<keyword evidence="2" id="KW-1185">Reference proteome</keyword>
<dbReference type="InterPro" id="IPR038621">
    <property type="entry name" value="Lacto_phage_SSB_sf"/>
</dbReference>
<gene>
    <name evidence="1" type="ORF">62403_07</name>
</gene>
<organism evidence="1 2">
    <name type="scientific">Lactococcus phage 62403</name>
    <dbReference type="NCBI Taxonomy" id="2024339"/>
    <lineage>
        <taxon>Viruses</taxon>
        <taxon>Duplodnaviria</taxon>
        <taxon>Heunggongvirae</taxon>
        <taxon>Uroviricota</taxon>
        <taxon>Caudoviricetes</taxon>
        <taxon>Ceduovirus</taxon>
        <taxon>Ceduovirus cv62403</taxon>
    </lineage>
</organism>
<dbReference type="InterPro" id="IPR031900">
    <property type="entry name" value="Phage_SSB"/>
</dbReference>
<name>A0A2Z2RVB7_9CAUD</name>
<dbReference type="Pfam" id="PF16773">
    <property type="entry name" value="Phage_SSB"/>
    <property type="match status" value="1"/>
</dbReference>
<dbReference type="EMBL" id="MF443120">
    <property type="protein sequence ID" value="ASZ70718.1"/>
    <property type="molecule type" value="Genomic_DNA"/>
</dbReference>
<dbReference type="Proteomes" id="UP000251514">
    <property type="component" value="Segment"/>
</dbReference>
<proteinExistence type="predicted"/>
<sequence>MKIIETLKVNEINTKEVETAKGTKKVLSFKAYPFEHYIGGIWLPDSVNYGDIVTVFIDQIKAETKGDKTYYNASFAKVTPEFNLNRDNGGSVYDDPHGGMAPNTVDLFGGNTPVDIPDEQLPF</sequence>
<accession>A0A2Z2RVB7</accession>
<protein>
    <submittedName>
        <fullName evidence="1">Single-stranded DNA binding protein</fullName>
    </submittedName>
</protein>
<evidence type="ECO:0000313" key="2">
    <source>
        <dbReference type="Proteomes" id="UP000251514"/>
    </source>
</evidence>